<dbReference type="PANTHER" id="PTHR11575">
    <property type="entry name" value="5'-NUCLEOTIDASE-RELATED"/>
    <property type="match status" value="1"/>
</dbReference>
<dbReference type="SUPFAM" id="SSF56300">
    <property type="entry name" value="Metallo-dependent phosphatases"/>
    <property type="match status" value="1"/>
</dbReference>
<accession>A0ABD5QKK0</accession>
<dbReference type="Pfam" id="PF02872">
    <property type="entry name" value="5_nucleotid_C"/>
    <property type="match status" value="1"/>
</dbReference>
<name>A0ABD5QKK0_9EURY</name>
<evidence type="ECO:0000313" key="4">
    <source>
        <dbReference type="EMBL" id="MFC4989542.1"/>
    </source>
</evidence>
<proteinExistence type="predicted"/>
<dbReference type="InterPro" id="IPR004843">
    <property type="entry name" value="Calcineurin-like_PHP"/>
</dbReference>
<protein>
    <submittedName>
        <fullName evidence="4">5'-nucleotidase C-terminal domain-containing protein</fullName>
    </submittedName>
</protein>
<feature type="domain" description="Calcineurin-like phosphoesterase" evidence="2">
    <location>
        <begin position="40"/>
        <end position="202"/>
    </location>
</feature>
<keyword evidence="1" id="KW-0732">Signal</keyword>
<dbReference type="InterPro" id="IPR036907">
    <property type="entry name" value="5'-Nucleotdase_C_sf"/>
</dbReference>
<dbReference type="Gene3D" id="3.60.21.10">
    <property type="match status" value="1"/>
</dbReference>
<dbReference type="AlphaFoldDB" id="A0ABD5QKK0"/>
<dbReference type="RefSeq" id="WP_224827763.1">
    <property type="nucleotide sequence ID" value="NZ_JAIVEF010000002.1"/>
</dbReference>
<dbReference type="SUPFAM" id="SSF55816">
    <property type="entry name" value="5'-nucleotidase (syn. UDP-sugar hydrolase), C-terminal domain"/>
    <property type="match status" value="1"/>
</dbReference>
<keyword evidence="5" id="KW-1185">Reference proteome</keyword>
<reference evidence="4 5" key="1">
    <citation type="journal article" date="2019" name="Int. J. Syst. Evol. Microbiol.">
        <title>The Global Catalogue of Microorganisms (GCM) 10K type strain sequencing project: providing services to taxonomists for standard genome sequencing and annotation.</title>
        <authorList>
            <consortium name="The Broad Institute Genomics Platform"/>
            <consortium name="The Broad Institute Genome Sequencing Center for Infectious Disease"/>
            <person name="Wu L."/>
            <person name="Ma J."/>
        </authorList>
    </citation>
    <scope>NUCLEOTIDE SEQUENCE [LARGE SCALE GENOMIC DNA]</scope>
    <source>
        <strain evidence="4 5">CGMCC 1.15824</strain>
    </source>
</reference>
<dbReference type="InterPro" id="IPR029052">
    <property type="entry name" value="Metallo-depent_PP-like"/>
</dbReference>
<dbReference type="PRINTS" id="PR01607">
    <property type="entry name" value="APYRASEFAMLY"/>
</dbReference>
<feature type="domain" description="5'-Nucleotidase C-terminal" evidence="3">
    <location>
        <begin position="279"/>
        <end position="419"/>
    </location>
</feature>
<dbReference type="InterPro" id="IPR006179">
    <property type="entry name" value="5_nucleotidase/apyrase"/>
</dbReference>
<dbReference type="Proteomes" id="UP001595925">
    <property type="component" value="Unassembled WGS sequence"/>
</dbReference>
<gene>
    <name evidence="4" type="ORF">ACFPFO_17615</name>
</gene>
<dbReference type="InterPro" id="IPR008334">
    <property type="entry name" value="5'-Nucleotdase_C"/>
</dbReference>
<dbReference type="PANTHER" id="PTHR11575:SF24">
    <property type="entry name" value="5'-NUCLEOTIDASE"/>
    <property type="match status" value="1"/>
</dbReference>
<dbReference type="Gene3D" id="3.90.780.10">
    <property type="entry name" value="5'-Nucleotidase, C-terminal domain"/>
    <property type="match status" value="1"/>
</dbReference>
<dbReference type="Pfam" id="PF00149">
    <property type="entry name" value="Metallophos"/>
    <property type="match status" value="1"/>
</dbReference>
<sequence length="479" mass="50607">MPDATREGAIRLLGYSDLESAFDDPDRIGAFAGRIAAVRDETTLVVGAGDDTALGTLALLTDEGRAQARPFLEAVEPAADTFGNHDFDFGREWAFEWGESVPPAYLCANVEGPGTDRIPDATVVERGGSRIGVVGVSHPKTADICGTIEELRFTDPAAAVTAAFDDLPPVDYRVVLAHCGADDRSVAAAADADVVLGGHLHERYAERVGGTLLVRTNGDAEFADVTIGPDEAAARFHEVGRDGTPVDENGIEGAIDEAVAAEVAAAYRERREALGVDEVIAHADDELPRTSRQRFRGESRLGNFAADAFRAAAGADVGLFLAGSLRAGPSLSADVTVGEVVSLCPFAGSVVELEVSGAALRDVLAEAAHPHPGERGWVRLHVSGLRVVWTDANDLRSVAVGGNSLSPDRRYRVATAQYAVDVDTYPPLNWGAAVAEHEPQWETLVAHAREGGLDVGLEGRIRRVSAEDADRGRRPASGR</sequence>
<dbReference type="EMBL" id="JBHSJG010000049">
    <property type="protein sequence ID" value="MFC4989542.1"/>
    <property type="molecule type" value="Genomic_DNA"/>
</dbReference>
<evidence type="ECO:0000259" key="2">
    <source>
        <dbReference type="Pfam" id="PF00149"/>
    </source>
</evidence>
<evidence type="ECO:0000259" key="3">
    <source>
        <dbReference type="Pfam" id="PF02872"/>
    </source>
</evidence>
<evidence type="ECO:0000313" key="5">
    <source>
        <dbReference type="Proteomes" id="UP001595925"/>
    </source>
</evidence>
<comment type="caution">
    <text evidence="4">The sequence shown here is derived from an EMBL/GenBank/DDBJ whole genome shotgun (WGS) entry which is preliminary data.</text>
</comment>
<evidence type="ECO:0000256" key="1">
    <source>
        <dbReference type="ARBA" id="ARBA00022729"/>
    </source>
</evidence>
<organism evidence="4 5">
    <name type="scientific">Saliphagus infecundisoli</name>
    <dbReference type="NCBI Taxonomy" id="1849069"/>
    <lineage>
        <taxon>Archaea</taxon>
        <taxon>Methanobacteriati</taxon>
        <taxon>Methanobacteriota</taxon>
        <taxon>Stenosarchaea group</taxon>
        <taxon>Halobacteria</taxon>
        <taxon>Halobacteriales</taxon>
        <taxon>Natrialbaceae</taxon>
        <taxon>Saliphagus</taxon>
    </lineage>
</organism>